<sequence length="63" mass="6079">MSAGSGAGSAKVQGERKRIGGYVRWVGAHGVVVIAAALLSTCALLAIAAALDVDAASILGSGL</sequence>
<proteinExistence type="predicted"/>
<name>A0A1H8JEN8_9SPHN</name>
<evidence type="ECO:0000313" key="3">
    <source>
        <dbReference type="Proteomes" id="UP000199206"/>
    </source>
</evidence>
<dbReference type="EMBL" id="FOCF01000013">
    <property type="protein sequence ID" value="SEN79209.1"/>
    <property type="molecule type" value="Genomic_DNA"/>
</dbReference>
<keyword evidence="1" id="KW-1133">Transmembrane helix</keyword>
<keyword evidence="1" id="KW-0812">Transmembrane</keyword>
<dbReference type="Proteomes" id="UP000199206">
    <property type="component" value="Unassembled WGS sequence"/>
</dbReference>
<gene>
    <name evidence="2" type="ORF">SAMN05192583_3573</name>
</gene>
<protein>
    <submittedName>
        <fullName evidence="2">Uncharacterized protein</fullName>
    </submittedName>
</protein>
<evidence type="ECO:0000313" key="2">
    <source>
        <dbReference type="EMBL" id="SEN79209.1"/>
    </source>
</evidence>
<accession>A0A1H8JEN8</accession>
<dbReference type="RefSeq" id="WP_093667073.1">
    <property type="nucleotide sequence ID" value="NZ_FOCF01000013.1"/>
</dbReference>
<feature type="transmembrane region" description="Helical" evidence="1">
    <location>
        <begin position="26"/>
        <end position="51"/>
    </location>
</feature>
<keyword evidence="3" id="KW-1185">Reference proteome</keyword>
<keyword evidence="1" id="KW-0472">Membrane</keyword>
<dbReference type="AlphaFoldDB" id="A0A1H8JEN8"/>
<evidence type="ECO:0000256" key="1">
    <source>
        <dbReference type="SAM" id="Phobius"/>
    </source>
</evidence>
<organism evidence="2 3">
    <name type="scientific">Sphingomonas gellani</name>
    <dbReference type="NCBI Taxonomy" id="1166340"/>
    <lineage>
        <taxon>Bacteria</taxon>
        <taxon>Pseudomonadati</taxon>
        <taxon>Pseudomonadota</taxon>
        <taxon>Alphaproteobacteria</taxon>
        <taxon>Sphingomonadales</taxon>
        <taxon>Sphingomonadaceae</taxon>
        <taxon>Sphingomonas</taxon>
    </lineage>
</organism>
<reference evidence="3" key="1">
    <citation type="submission" date="2016-10" db="EMBL/GenBank/DDBJ databases">
        <authorList>
            <person name="Varghese N."/>
            <person name="Submissions S."/>
        </authorList>
    </citation>
    <scope>NUCLEOTIDE SEQUENCE [LARGE SCALE GENOMIC DNA]</scope>
    <source>
        <strain evidence="3">S6-262</strain>
    </source>
</reference>
<dbReference type="STRING" id="1166340.SAMN05192583_3573"/>